<name>A0A1E4TBS8_9ASCO</name>
<protein>
    <submittedName>
        <fullName evidence="1">Uncharacterized protein</fullName>
    </submittedName>
</protein>
<evidence type="ECO:0000313" key="1">
    <source>
        <dbReference type="EMBL" id="ODV89216.1"/>
    </source>
</evidence>
<dbReference type="Proteomes" id="UP000095023">
    <property type="component" value="Unassembled WGS sequence"/>
</dbReference>
<dbReference type="EMBL" id="KV453843">
    <property type="protein sequence ID" value="ODV89216.1"/>
    <property type="molecule type" value="Genomic_DNA"/>
</dbReference>
<sequence>MTPSSPNAISFSRQNWRSSLRARNLASETYNNISDIPRAPFRPEDIMYAVTTLFGTSEIQPPSYFSNVIDPQIETETMHSAKTDSAGSMCSVRLPDDMTRRTRCKLGFASPDSKYGKAEPMSLVLDRYIGGVYSEEYSPENALDPSADSVYCSSASSCILVLRHRSRQPMSVQSITVRAPLSTSYTNPVHHGIAYFFVGKDAGPLLDYLCLKGSSETDSAADLRALSQDLREVVSTACPFEITDTSRKCKVECDPFRTATHIVIMCFDKTGKIDASVDIESIKVSGIFGPHRAADLMLM</sequence>
<keyword evidence="2" id="KW-1185">Reference proteome</keyword>
<proteinExistence type="predicted"/>
<gene>
    <name evidence="1" type="ORF">CANCADRAFT_45670</name>
</gene>
<organism evidence="1 2">
    <name type="scientific">Tortispora caseinolytica NRRL Y-17796</name>
    <dbReference type="NCBI Taxonomy" id="767744"/>
    <lineage>
        <taxon>Eukaryota</taxon>
        <taxon>Fungi</taxon>
        <taxon>Dikarya</taxon>
        <taxon>Ascomycota</taxon>
        <taxon>Saccharomycotina</taxon>
        <taxon>Trigonopsidomycetes</taxon>
        <taxon>Trigonopsidales</taxon>
        <taxon>Trigonopsidaceae</taxon>
        <taxon>Tortispora</taxon>
    </lineage>
</organism>
<dbReference type="AlphaFoldDB" id="A0A1E4TBS8"/>
<accession>A0A1E4TBS8</accession>
<evidence type="ECO:0000313" key="2">
    <source>
        <dbReference type="Proteomes" id="UP000095023"/>
    </source>
</evidence>
<reference evidence="2" key="1">
    <citation type="submission" date="2016-02" db="EMBL/GenBank/DDBJ databases">
        <title>Comparative genomics of biotechnologically important yeasts.</title>
        <authorList>
            <consortium name="DOE Joint Genome Institute"/>
            <person name="Riley R."/>
            <person name="Haridas S."/>
            <person name="Wolfe K.H."/>
            <person name="Lopes M.R."/>
            <person name="Hittinger C.T."/>
            <person name="Goker M."/>
            <person name="Salamov A."/>
            <person name="Wisecaver J."/>
            <person name="Long T.M."/>
            <person name="Aerts A.L."/>
            <person name="Barry K."/>
            <person name="Choi C."/>
            <person name="Clum A."/>
            <person name="Coughlan A.Y."/>
            <person name="Deshpande S."/>
            <person name="Douglass A.P."/>
            <person name="Hanson S.J."/>
            <person name="Klenk H.-P."/>
            <person name="Labutti K."/>
            <person name="Lapidus A."/>
            <person name="Lindquist E."/>
            <person name="Lipzen A."/>
            <person name="Meier-Kolthoff J.P."/>
            <person name="Ohm R.A."/>
            <person name="Otillar R.P."/>
            <person name="Pangilinan J."/>
            <person name="Peng Y."/>
            <person name="Rokas A."/>
            <person name="Rosa C.A."/>
            <person name="Scheuner C."/>
            <person name="Sibirny A.A."/>
            <person name="Slot J.C."/>
            <person name="Stielow J.B."/>
            <person name="Sun H."/>
            <person name="Kurtzman C.P."/>
            <person name="Blackwell M."/>
            <person name="Jeffries T.W."/>
            <person name="Grigoriev I.V."/>
        </authorList>
    </citation>
    <scope>NUCLEOTIDE SEQUENCE [LARGE SCALE GENOMIC DNA]</scope>
    <source>
        <strain evidence="2">NRRL Y-17796</strain>
    </source>
</reference>